<proteinExistence type="predicted"/>
<feature type="region of interest" description="Disordered" evidence="1">
    <location>
        <begin position="1"/>
        <end position="68"/>
    </location>
</feature>
<evidence type="ECO:0000313" key="2">
    <source>
        <dbReference type="EMBL" id="GCC45759.1"/>
    </source>
</evidence>
<evidence type="ECO:0000313" key="3">
    <source>
        <dbReference type="Proteomes" id="UP000287033"/>
    </source>
</evidence>
<dbReference type="AlphaFoldDB" id="A0A401TSZ1"/>
<accession>A0A401TSZ1</accession>
<dbReference type="OrthoDB" id="10589699at2759"/>
<comment type="caution">
    <text evidence="2">The sequence shown here is derived from an EMBL/GenBank/DDBJ whole genome shotgun (WGS) entry which is preliminary data.</text>
</comment>
<evidence type="ECO:0000256" key="1">
    <source>
        <dbReference type="SAM" id="MobiDB-lite"/>
    </source>
</evidence>
<gene>
    <name evidence="2" type="ORF">chiPu_0029792</name>
</gene>
<dbReference type="EMBL" id="BEZZ01166103">
    <property type="protein sequence ID" value="GCC45759.1"/>
    <property type="molecule type" value="Genomic_DNA"/>
</dbReference>
<sequence>MIRRRKVNIREMAGGAAAPLPHDRTEDRLGSPSLPGAPTSDPAPTHAARPRAVEGGTGVRLDDATYQE</sequence>
<keyword evidence="3" id="KW-1185">Reference proteome</keyword>
<organism evidence="2 3">
    <name type="scientific">Chiloscyllium punctatum</name>
    <name type="common">Brownbanded bambooshark</name>
    <name type="synonym">Hemiscyllium punctatum</name>
    <dbReference type="NCBI Taxonomy" id="137246"/>
    <lineage>
        <taxon>Eukaryota</taxon>
        <taxon>Metazoa</taxon>
        <taxon>Chordata</taxon>
        <taxon>Craniata</taxon>
        <taxon>Vertebrata</taxon>
        <taxon>Chondrichthyes</taxon>
        <taxon>Elasmobranchii</taxon>
        <taxon>Galeomorphii</taxon>
        <taxon>Galeoidea</taxon>
        <taxon>Orectolobiformes</taxon>
        <taxon>Hemiscylliidae</taxon>
        <taxon>Chiloscyllium</taxon>
    </lineage>
</organism>
<feature type="non-terminal residue" evidence="2">
    <location>
        <position position="68"/>
    </location>
</feature>
<protein>
    <submittedName>
        <fullName evidence="2">Uncharacterized protein</fullName>
    </submittedName>
</protein>
<reference evidence="2 3" key="1">
    <citation type="journal article" date="2018" name="Nat. Ecol. Evol.">
        <title>Shark genomes provide insights into elasmobranch evolution and the origin of vertebrates.</title>
        <authorList>
            <person name="Hara Y"/>
            <person name="Yamaguchi K"/>
            <person name="Onimaru K"/>
            <person name="Kadota M"/>
            <person name="Koyanagi M"/>
            <person name="Keeley SD"/>
            <person name="Tatsumi K"/>
            <person name="Tanaka K"/>
            <person name="Motone F"/>
            <person name="Kageyama Y"/>
            <person name="Nozu R"/>
            <person name="Adachi N"/>
            <person name="Nishimura O"/>
            <person name="Nakagawa R"/>
            <person name="Tanegashima C"/>
            <person name="Kiyatake I"/>
            <person name="Matsumoto R"/>
            <person name="Murakumo K"/>
            <person name="Nishida K"/>
            <person name="Terakita A"/>
            <person name="Kuratani S"/>
            <person name="Sato K"/>
            <person name="Hyodo S Kuraku.S."/>
        </authorList>
    </citation>
    <scope>NUCLEOTIDE SEQUENCE [LARGE SCALE GENOMIC DNA]</scope>
</reference>
<dbReference type="Proteomes" id="UP000287033">
    <property type="component" value="Unassembled WGS sequence"/>
</dbReference>
<name>A0A401TSZ1_CHIPU</name>